<reference evidence="1" key="1">
    <citation type="journal article" date="2018" name="Genome Biol.">
        <title>SKESA: strategic k-mer extension for scrupulous assemblies.</title>
        <authorList>
            <person name="Souvorov A."/>
            <person name="Agarwala R."/>
            <person name="Lipman D.J."/>
        </authorList>
    </citation>
    <scope>NUCLEOTIDE SEQUENCE</scope>
    <source>
        <strain evidence="1">CAVp300</strain>
    </source>
</reference>
<accession>A0A9P3WF66</accession>
<evidence type="ECO:0008006" key="3">
    <source>
        <dbReference type="Google" id="ProtNLM"/>
    </source>
</evidence>
<dbReference type="AlphaFoldDB" id="A0A9P3WF66"/>
<sequence length="121" mass="13869">MKLTRAVIIAFSLLLLQGCDSQETKVKKLLKCGLAVDELGNEHAQDNYKKNSMLFFGTTPPALSHNEMVKIGDKAREELWMDSRNSRGTVQKLLEVYGEKYCIELHQEPNDKNIKMLRQLM</sequence>
<organism evidence="1 2">
    <name type="scientific">Kluyvera intermedia</name>
    <name type="common">Enterobacter intermedius</name>
    <dbReference type="NCBI Taxonomy" id="61648"/>
    <lineage>
        <taxon>Bacteria</taxon>
        <taxon>Pseudomonadati</taxon>
        <taxon>Pseudomonadota</taxon>
        <taxon>Gammaproteobacteria</taxon>
        <taxon>Enterobacterales</taxon>
        <taxon>Enterobacteriaceae</taxon>
        <taxon>Kluyvera</taxon>
    </lineage>
</organism>
<dbReference type="EMBL" id="DACSUM010000025">
    <property type="protein sequence ID" value="HAT3582803.1"/>
    <property type="molecule type" value="Genomic_DNA"/>
</dbReference>
<dbReference type="Proteomes" id="UP000867740">
    <property type="component" value="Unassembled WGS sequence"/>
</dbReference>
<proteinExistence type="predicted"/>
<comment type="caution">
    <text evidence="1">The sequence shown here is derived from an EMBL/GenBank/DDBJ whole genome shotgun (WGS) entry which is preliminary data.</text>
</comment>
<gene>
    <name evidence="1" type="ORF">I8531_003128</name>
</gene>
<evidence type="ECO:0000313" key="1">
    <source>
        <dbReference type="EMBL" id="HAT3582803.1"/>
    </source>
</evidence>
<reference evidence="1" key="2">
    <citation type="submission" date="2020-10" db="EMBL/GenBank/DDBJ databases">
        <authorList>
            <consortium name="NCBI Pathogen Detection Project"/>
        </authorList>
    </citation>
    <scope>NUCLEOTIDE SEQUENCE</scope>
    <source>
        <strain evidence="1">CAVp300</strain>
    </source>
</reference>
<dbReference type="PROSITE" id="PS51257">
    <property type="entry name" value="PROKAR_LIPOPROTEIN"/>
    <property type="match status" value="1"/>
</dbReference>
<name>A0A9P3WF66_KLUIN</name>
<protein>
    <recommendedName>
        <fullName evidence="3">Lipoprotein</fullName>
    </recommendedName>
</protein>
<dbReference type="RefSeq" id="WP_047370302.1">
    <property type="nucleotide sequence ID" value="NZ_CABMNU010000005.1"/>
</dbReference>
<evidence type="ECO:0000313" key="2">
    <source>
        <dbReference type="Proteomes" id="UP000867740"/>
    </source>
</evidence>